<accession>A0ABS5W537</accession>
<evidence type="ECO:0000313" key="2">
    <source>
        <dbReference type="EMBL" id="MBT2134875.1"/>
    </source>
</evidence>
<feature type="chain" id="PRO_5047291101" description="Methyltransferase" evidence="1">
    <location>
        <begin position="27"/>
        <end position="281"/>
    </location>
</feature>
<feature type="signal peptide" evidence="1">
    <location>
        <begin position="1"/>
        <end position="26"/>
    </location>
</feature>
<reference evidence="2 3" key="1">
    <citation type="submission" date="2021-05" db="EMBL/GenBank/DDBJ databases">
        <title>Croceibacterium sp. LX-88 genome sequence.</title>
        <authorList>
            <person name="Luo X."/>
        </authorList>
    </citation>
    <scope>NUCLEOTIDE SEQUENCE [LARGE SCALE GENOMIC DNA]</scope>
    <source>
        <strain evidence="2 3">LX-88</strain>
    </source>
</reference>
<organism evidence="2 3">
    <name type="scientific">Croceibacterium selenioxidans</name>
    <dbReference type="NCBI Taxonomy" id="2838833"/>
    <lineage>
        <taxon>Bacteria</taxon>
        <taxon>Pseudomonadati</taxon>
        <taxon>Pseudomonadota</taxon>
        <taxon>Alphaproteobacteria</taxon>
        <taxon>Sphingomonadales</taxon>
        <taxon>Erythrobacteraceae</taxon>
        <taxon>Croceibacterium</taxon>
    </lineage>
</organism>
<name>A0ABS5W537_9SPHN</name>
<dbReference type="InterPro" id="IPR016980">
    <property type="entry name" value="S-AdoMet-dep_MeTrfase_Alr7345"/>
</dbReference>
<dbReference type="Proteomes" id="UP000811255">
    <property type="component" value="Unassembled WGS sequence"/>
</dbReference>
<dbReference type="RefSeq" id="WP_214536485.1">
    <property type="nucleotide sequence ID" value="NZ_JAHFVK010000002.1"/>
</dbReference>
<protein>
    <recommendedName>
        <fullName evidence="4">Methyltransferase</fullName>
    </recommendedName>
</protein>
<evidence type="ECO:0008006" key="4">
    <source>
        <dbReference type="Google" id="ProtNLM"/>
    </source>
</evidence>
<dbReference type="SUPFAM" id="SSF53335">
    <property type="entry name" value="S-adenosyl-L-methionine-dependent methyltransferases"/>
    <property type="match status" value="1"/>
</dbReference>
<proteinExistence type="predicted"/>
<dbReference type="PIRSF" id="PIRSF031679">
    <property type="entry name" value="Mtase_Alr7345_prd"/>
    <property type="match status" value="1"/>
</dbReference>
<evidence type="ECO:0000313" key="3">
    <source>
        <dbReference type="Proteomes" id="UP000811255"/>
    </source>
</evidence>
<comment type="caution">
    <text evidence="2">The sequence shown here is derived from an EMBL/GenBank/DDBJ whole genome shotgun (WGS) entry which is preliminary data.</text>
</comment>
<evidence type="ECO:0000256" key="1">
    <source>
        <dbReference type="SAM" id="SignalP"/>
    </source>
</evidence>
<keyword evidence="1" id="KW-0732">Signal</keyword>
<dbReference type="EMBL" id="JAHFVK010000002">
    <property type="protein sequence ID" value="MBT2134875.1"/>
    <property type="molecule type" value="Genomic_DNA"/>
</dbReference>
<dbReference type="Gene3D" id="3.40.50.150">
    <property type="entry name" value="Vaccinia Virus protein VP39"/>
    <property type="match status" value="1"/>
</dbReference>
<keyword evidence="3" id="KW-1185">Reference proteome</keyword>
<sequence length="281" mass="31040">MRMMLLAAAVSLAAPTALSLPAAAQAQQATVDPALSAVLAHSRRDGDRARDQYRHPGETLTFFQVQPGMTVVDYLPASGWFTRILVPYLGPQGQYIAMGPDLTGETNQYFLNSMGGLADKFAGQAAGWKLDEGARISAFNTDGYPENLDGTVDRVLIFREMHNQFRFGWLHDDMLAIRKMLKPGGMVGLTDHRMNEDAPYSMTDGNKGYMRESDVIALMDAYGFDLVGKSEVNANPKDTKDYPRGVWELPPSLAGATDETRPKRLAIGESDRMTLLFRKRD</sequence>
<dbReference type="InterPro" id="IPR029063">
    <property type="entry name" value="SAM-dependent_MTases_sf"/>
</dbReference>
<gene>
    <name evidence="2" type="ORF">KK137_11075</name>
</gene>